<gene>
    <name evidence="3" type="ORF">P4G45_05780</name>
    <name evidence="4" type="ORF">P8936_05755</name>
</gene>
<evidence type="ECO:0000259" key="2">
    <source>
        <dbReference type="Pfam" id="PF13472"/>
    </source>
</evidence>
<dbReference type="GO" id="GO:0016788">
    <property type="term" value="F:hydrolase activity, acting on ester bonds"/>
    <property type="evidence" value="ECO:0007669"/>
    <property type="project" value="UniProtKB-ARBA"/>
</dbReference>
<accession>A0AAU7D0D6</accession>
<feature type="signal peptide" evidence="1">
    <location>
        <begin position="1"/>
        <end position="22"/>
    </location>
</feature>
<keyword evidence="4" id="KW-0378">Hydrolase</keyword>
<dbReference type="AlphaFoldDB" id="A0AAU7DC16"/>
<dbReference type="InterPro" id="IPR036514">
    <property type="entry name" value="SGNH_hydro_sf"/>
</dbReference>
<dbReference type="KEGG" id="epl:P4G45_05780"/>
<sequence>MQRNLRTVVLLLSAILALPASIAQTPKDPAQKSILETIEWTWAAKPDNPNPALPNVLLLGDSITRGYYPEVTKLLAGRANCYLFATSAASGDPRLIQQVDDYFAMMPLKFAVIHFNNGMHGWKYTEAAYGSSLPKLVEALQAKSNGAKLVWATTTPVHTADSGGATNPRIDQRNAESLRTMQRFHIPIDDQHALMAAHDDLHNGSVHYTEAGSAAQAKQVQQIIEKLLSAR</sequence>
<accession>A0AAU7DC16</accession>
<dbReference type="EMBL" id="CP121195">
    <property type="protein sequence ID" value="XBH14668.1"/>
    <property type="molecule type" value="Genomic_DNA"/>
</dbReference>
<dbReference type="Gene3D" id="3.40.50.1110">
    <property type="entry name" value="SGNH hydrolase"/>
    <property type="match status" value="1"/>
</dbReference>
<organism evidence="4">
    <name type="scientific">Edaphobacter paludis</name>
    <dbReference type="NCBI Taxonomy" id="3035702"/>
    <lineage>
        <taxon>Bacteria</taxon>
        <taxon>Pseudomonadati</taxon>
        <taxon>Acidobacteriota</taxon>
        <taxon>Terriglobia</taxon>
        <taxon>Terriglobales</taxon>
        <taxon>Acidobacteriaceae</taxon>
        <taxon>Edaphobacter</taxon>
    </lineage>
</organism>
<evidence type="ECO:0000313" key="4">
    <source>
        <dbReference type="EMBL" id="XBH14668.1"/>
    </source>
</evidence>
<dbReference type="CDD" id="cd00229">
    <property type="entry name" value="SGNH_hydrolase"/>
    <property type="match status" value="1"/>
</dbReference>
<feature type="chain" id="PRO_5043288611" evidence="1">
    <location>
        <begin position="23"/>
        <end position="231"/>
    </location>
</feature>
<dbReference type="Pfam" id="PF13472">
    <property type="entry name" value="Lipase_GDSL_2"/>
    <property type="match status" value="1"/>
</dbReference>
<evidence type="ECO:0000313" key="3">
    <source>
        <dbReference type="EMBL" id="XBH11239.1"/>
    </source>
</evidence>
<keyword evidence="1" id="KW-0732">Signal</keyword>
<feature type="domain" description="SGNH hydrolase-type esterase" evidence="2">
    <location>
        <begin position="58"/>
        <end position="214"/>
    </location>
</feature>
<dbReference type="RefSeq" id="WP_348268727.1">
    <property type="nucleotide sequence ID" value="NZ_CP121194.1"/>
</dbReference>
<proteinExistence type="predicted"/>
<name>A0AAU7DC16_9BACT</name>
<dbReference type="SUPFAM" id="SSF52266">
    <property type="entry name" value="SGNH hydrolase"/>
    <property type="match status" value="1"/>
</dbReference>
<dbReference type="EC" id="3.1.-.-" evidence="4"/>
<evidence type="ECO:0000256" key="1">
    <source>
        <dbReference type="SAM" id="SignalP"/>
    </source>
</evidence>
<dbReference type="EMBL" id="CP121194">
    <property type="protein sequence ID" value="XBH11239.1"/>
    <property type="molecule type" value="Genomic_DNA"/>
</dbReference>
<dbReference type="InterPro" id="IPR013830">
    <property type="entry name" value="SGNH_hydro"/>
</dbReference>
<protein>
    <submittedName>
        <fullName evidence="4">SGNH/GDSL hydrolase family protein</fullName>
        <ecNumber evidence="4">3.1.-.-</ecNumber>
    </submittedName>
</protein>
<reference evidence="4" key="1">
    <citation type="submission" date="2023-03" db="EMBL/GenBank/DDBJ databases">
        <title>Edaphobacter sp.</title>
        <authorList>
            <person name="Huber K.J."/>
            <person name="Papendorf J."/>
            <person name="Pilke C."/>
            <person name="Bunk B."/>
            <person name="Sproeer C."/>
            <person name="Pester M."/>
        </authorList>
    </citation>
    <scope>NUCLEOTIDE SEQUENCE</scope>
    <source>
        <strain evidence="3">DSM 109919</strain>
        <strain evidence="4">DSM 109920</strain>
    </source>
</reference>